<dbReference type="InterPro" id="IPR010920">
    <property type="entry name" value="LSM_dom_sf"/>
</dbReference>
<keyword evidence="4 7" id="KW-0812">Transmembrane</keyword>
<evidence type="ECO:0000313" key="11">
    <source>
        <dbReference type="Proteomes" id="UP000198999"/>
    </source>
</evidence>
<dbReference type="InterPro" id="IPR052702">
    <property type="entry name" value="MscS-like_channel"/>
</dbReference>
<dbReference type="InterPro" id="IPR023408">
    <property type="entry name" value="MscS_beta-dom_sf"/>
</dbReference>
<dbReference type="Gene3D" id="3.30.70.100">
    <property type="match status" value="1"/>
</dbReference>
<evidence type="ECO:0000256" key="5">
    <source>
        <dbReference type="ARBA" id="ARBA00022989"/>
    </source>
</evidence>
<feature type="transmembrane region" description="Helical" evidence="7">
    <location>
        <begin position="20"/>
        <end position="39"/>
    </location>
</feature>
<evidence type="ECO:0000256" key="4">
    <source>
        <dbReference type="ARBA" id="ARBA00022692"/>
    </source>
</evidence>
<keyword evidence="3" id="KW-1003">Cell membrane</keyword>
<feature type="domain" description="Mechanosensitive ion channel MscS" evidence="8">
    <location>
        <begin position="108"/>
        <end position="174"/>
    </location>
</feature>
<protein>
    <submittedName>
        <fullName evidence="10">Mechanosensitive ion channel</fullName>
    </submittedName>
</protein>
<feature type="transmembrane region" description="Helical" evidence="7">
    <location>
        <begin position="60"/>
        <end position="80"/>
    </location>
</feature>
<dbReference type="SUPFAM" id="SSF82861">
    <property type="entry name" value="Mechanosensitive channel protein MscS (YggB), transmembrane region"/>
    <property type="match status" value="1"/>
</dbReference>
<reference evidence="10 11" key="1">
    <citation type="submission" date="2016-10" db="EMBL/GenBank/DDBJ databases">
        <authorList>
            <person name="de Groot N.N."/>
        </authorList>
    </citation>
    <scope>NUCLEOTIDE SEQUENCE [LARGE SCALE GENOMIC DNA]</scope>
    <source>
        <strain evidence="10 11">DSM 21035</strain>
    </source>
</reference>
<evidence type="ECO:0000256" key="2">
    <source>
        <dbReference type="ARBA" id="ARBA00008017"/>
    </source>
</evidence>
<keyword evidence="11" id="KW-1185">Reference proteome</keyword>
<dbReference type="InterPro" id="IPR011014">
    <property type="entry name" value="MscS_channel_TM-2"/>
</dbReference>
<dbReference type="PANTHER" id="PTHR30347:SF1">
    <property type="entry name" value="MECHANOSENSITIVE CHANNEL MSCK"/>
    <property type="match status" value="1"/>
</dbReference>
<dbReference type="AlphaFoldDB" id="A0A1H9LDD1"/>
<dbReference type="Gene3D" id="1.10.287.1260">
    <property type="match status" value="1"/>
</dbReference>
<feature type="domain" description="Mechanosensitive ion channel MscS C-terminal" evidence="9">
    <location>
        <begin position="182"/>
        <end position="264"/>
    </location>
</feature>
<sequence length="286" mass="32259">METIREFLEFELISVGDYKIRVYTLMTVLIIFLITKFILWVIKNTLIRKRKFKKLDKGSAYALFQIINYVIWVIAVGFILETVGVKVTVLIAGSAALLVGVGLGLQQTFNDVISGIILLSEQSIKIDDVLDIDGDIVKIQSIGLRTSKALNTDDVSIIIPNSLITTNKVINWSHQTMKTRFRIDVGVAYGSDIDLVIKILEESAFEHPDISDRGSTEARLVNFGNSSLDFQVLFFSKNIFRINKVKSDIRRTISRKFASNNISIPFPQMDLHVKSNNPEISKKDET</sequence>
<dbReference type="STRING" id="419940.SAMN05421824_3004"/>
<dbReference type="InterPro" id="IPR006685">
    <property type="entry name" value="MscS_channel_2nd"/>
</dbReference>
<proteinExistence type="inferred from homology"/>
<keyword evidence="5 7" id="KW-1133">Transmembrane helix</keyword>
<comment type="subcellular location">
    <subcellularLocation>
        <location evidence="1">Cell membrane</location>
        <topology evidence="1">Multi-pass membrane protein</topology>
    </subcellularLocation>
</comment>
<dbReference type="InterPro" id="IPR011066">
    <property type="entry name" value="MscS_channel_C_sf"/>
</dbReference>
<dbReference type="InterPro" id="IPR049278">
    <property type="entry name" value="MS_channel_C"/>
</dbReference>
<dbReference type="Proteomes" id="UP000198999">
    <property type="component" value="Unassembled WGS sequence"/>
</dbReference>
<evidence type="ECO:0000256" key="3">
    <source>
        <dbReference type="ARBA" id="ARBA00022475"/>
    </source>
</evidence>
<dbReference type="Pfam" id="PF21082">
    <property type="entry name" value="MS_channel_3rd"/>
    <property type="match status" value="1"/>
</dbReference>
<dbReference type="GO" id="GO:0005886">
    <property type="term" value="C:plasma membrane"/>
    <property type="evidence" value="ECO:0007669"/>
    <property type="project" value="UniProtKB-SubCell"/>
</dbReference>
<evidence type="ECO:0000256" key="1">
    <source>
        <dbReference type="ARBA" id="ARBA00004651"/>
    </source>
</evidence>
<dbReference type="SUPFAM" id="SSF50182">
    <property type="entry name" value="Sm-like ribonucleoproteins"/>
    <property type="match status" value="1"/>
</dbReference>
<comment type="similarity">
    <text evidence="2">Belongs to the MscS (TC 1.A.23) family.</text>
</comment>
<dbReference type="PANTHER" id="PTHR30347">
    <property type="entry name" value="POTASSIUM CHANNEL RELATED"/>
    <property type="match status" value="1"/>
</dbReference>
<evidence type="ECO:0000313" key="10">
    <source>
        <dbReference type="EMBL" id="SER09511.1"/>
    </source>
</evidence>
<keyword evidence="6 7" id="KW-0472">Membrane</keyword>
<accession>A0A1H9LDD1</accession>
<dbReference type="Gene3D" id="2.30.30.60">
    <property type="match status" value="1"/>
</dbReference>
<evidence type="ECO:0000259" key="8">
    <source>
        <dbReference type="Pfam" id="PF00924"/>
    </source>
</evidence>
<dbReference type="RefSeq" id="WP_092581046.1">
    <property type="nucleotide sequence ID" value="NZ_FOFN01000006.1"/>
</dbReference>
<gene>
    <name evidence="10" type="ORF">SAMN05421824_3004</name>
</gene>
<evidence type="ECO:0000259" key="9">
    <source>
        <dbReference type="Pfam" id="PF21082"/>
    </source>
</evidence>
<organism evidence="10 11">
    <name type="scientific">Hyunsoonleella jejuensis</name>
    <dbReference type="NCBI Taxonomy" id="419940"/>
    <lineage>
        <taxon>Bacteria</taxon>
        <taxon>Pseudomonadati</taxon>
        <taxon>Bacteroidota</taxon>
        <taxon>Flavobacteriia</taxon>
        <taxon>Flavobacteriales</taxon>
        <taxon>Flavobacteriaceae</taxon>
    </lineage>
</organism>
<feature type="transmembrane region" description="Helical" evidence="7">
    <location>
        <begin position="86"/>
        <end position="105"/>
    </location>
</feature>
<evidence type="ECO:0000256" key="7">
    <source>
        <dbReference type="SAM" id="Phobius"/>
    </source>
</evidence>
<dbReference type="SUPFAM" id="SSF82689">
    <property type="entry name" value="Mechanosensitive channel protein MscS (YggB), C-terminal domain"/>
    <property type="match status" value="1"/>
</dbReference>
<name>A0A1H9LDD1_9FLAO</name>
<dbReference type="OrthoDB" id="9809206at2"/>
<dbReference type="GO" id="GO:0008381">
    <property type="term" value="F:mechanosensitive monoatomic ion channel activity"/>
    <property type="evidence" value="ECO:0007669"/>
    <property type="project" value="UniProtKB-ARBA"/>
</dbReference>
<evidence type="ECO:0000256" key="6">
    <source>
        <dbReference type="ARBA" id="ARBA00023136"/>
    </source>
</evidence>
<dbReference type="EMBL" id="FOFN01000006">
    <property type="protein sequence ID" value="SER09511.1"/>
    <property type="molecule type" value="Genomic_DNA"/>
</dbReference>
<dbReference type="Pfam" id="PF00924">
    <property type="entry name" value="MS_channel_2nd"/>
    <property type="match status" value="1"/>
</dbReference>